<evidence type="ECO:0000256" key="6">
    <source>
        <dbReference type="ARBA" id="ARBA00023163"/>
    </source>
</evidence>
<dbReference type="PANTHER" id="PTHR31992:SF97">
    <property type="entry name" value="DOF ZINC FINGER PROTEIN"/>
    <property type="match status" value="1"/>
</dbReference>
<dbReference type="PROSITE" id="PS01361">
    <property type="entry name" value="ZF_DOF_1"/>
    <property type="match status" value="1"/>
</dbReference>
<reference evidence="12 13" key="1">
    <citation type="submission" date="2024-01" db="EMBL/GenBank/DDBJ databases">
        <title>Genome assemblies of Stephania.</title>
        <authorList>
            <person name="Yang L."/>
        </authorList>
    </citation>
    <scope>NUCLEOTIDE SEQUENCE [LARGE SCALE GENOMIC DNA]</scope>
    <source>
        <strain evidence="12">JXDWG</strain>
        <tissue evidence="12">Leaf</tissue>
    </source>
</reference>
<evidence type="ECO:0000256" key="8">
    <source>
        <dbReference type="PROSITE-ProRule" id="PRU00071"/>
    </source>
</evidence>
<evidence type="ECO:0000256" key="5">
    <source>
        <dbReference type="ARBA" id="ARBA00023125"/>
    </source>
</evidence>
<evidence type="ECO:0000256" key="7">
    <source>
        <dbReference type="ARBA" id="ARBA00023242"/>
    </source>
</evidence>
<dbReference type="InterPro" id="IPR003851">
    <property type="entry name" value="Znf_Dof"/>
</dbReference>
<dbReference type="GO" id="GO:0005634">
    <property type="term" value="C:nucleus"/>
    <property type="evidence" value="ECO:0007669"/>
    <property type="project" value="UniProtKB-SubCell"/>
</dbReference>
<evidence type="ECO:0000256" key="1">
    <source>
        <dbReference type="ARBA" id="ARBA00022723"/>
    </source>
</evidence>
<evidence type="ECO:0000313" key="13">
    <source>
        <dbReference type="Proteomes" id="UP001419268"/>
    </source>
</evidence>
<dbReference type="PANTHER" id="PTHR31992">
    <property type="entry name" value="DOF ZINC FINGER PROTEIN DOF1.4-RELATED"/>
    <property type="match status" value="1"/>
</dbReference>
<dbReference type="InterPro" id="IPR045174">
    <property type="entry name" value="Dof"/>
</dbReference>
<protein>
    <recommendedName>
        <fullName evidence="9">Dof zinc finger protein</fullName>
    </recommendedName>
</protein>
<dbReference type="GO" id="GO:0003700">
    <property type="term" value="F:DNA-binding transcription factor activity"/>
    <property type="evidence" value="ECO:0007669"/>
    <property type="project" value="UniProtKB-UniRule"/>
</dbReference>
<evidence type="ECO:0000256" key="4">
    <source>
        <dbReference type="ARBA" id="ARBA00023015"/>
    </source>
</evidence>
<keyword evidence="2 8" id="KW-0863">Zinc-finger</keyword>
<feature type="region of interest" description="Disordered" evidence="10">
    <location>
        <begin position="111"/>
        <end position="130"/>
    </location>
</feature>
<dbReference type="Proteomes" id="UP001419268">
    <property type="component" value="Unassembled WGS sequence"/>
</dbReference>
<dbReference type="EMBL" id="JBBNAG010000012">
    <property type="protein sequence ID" value="KAK9089361.1"/>
    <property type="molecule type" value="Genomic_DNA"/>
</dbReference>
<accession>A0AAP0E9Y8</accession>
<dbReference type="Pfam" id="PF02701">
    <property type="entry name" value="Zn_ribbon_Dof"/>
    <property type="match status" value="1"/>
</dbReference>
<feature type="domain" description="Dof-type" evidence="11">
    <location>
        <begin position="70"/>
        <end position="124"/>
    </location>
</feature>
<proteinExistence type="predicted"/>
<evidence type="ECO:0000256" key="2">
    <source>
        <dbReference type="ARBA" id="ARBA00022771"/>
    </source>
</evidence>
<gene>
    <name evidence="12" type="ORF">Scep_028443</name>
</gene>
<name>A0AAP0E9Y8_9MAGN</name>
<dbReference type="PROSITE" id="PS50884">
    <property type="entry name" value="ZF_DOF_2"/>
    <property type="match status" value="1"/>
</dbReference>
<comment type="function">
    <text evidence="9">Transcription factor that binds specifically to a 5'-AA[AG]G-3' consensus core sequence.</text>
</comment>
<dbReference type="GO" id="GO:0008270">
    <property type="term" value="F:zinc ion binding"/>
    <property type="evidence" value="ECO:0007669"/>
    <property type="project" value="UniProtKB-KW"/>
</dbReference>
<feature type="region of interest" description="Disordered" evidence="10">
    <location>
        <begin position="33"/>
        <end position="70"/>
    </location>
</feature>
<keyword evidence="6 9" id="KW-0804">Transcription</keyword>
<evidence type="ECO:0000256" key="10">
    <source>
        <dbReference type="SAM" id="MobiDB-lite"/>
    </source>
</evidence>
<keyword evidence="5 8" id="KW-0238">DNA-binding</keyword>
<feature type="compositionally biased region" description="Basic and acidic residues" evidence="10">
    <location>
        <begin position="43"/>
        <end position="62"/>
    </location>
</feature>
<keyword evidence="13" id="KW-1185">Reference proteome</keyword>
<comment type="subcellular location">
    <subcellularLocation>
        <location evidence="8 9">Nucleus</location>
    </subcellularLocation>
</comment>
<keyword evidence="1 9" id="KW-0479">Metal-binding</keyword>
<comment type="caution">
    <text evidence="12">The sequence shown here is derived from an EMBL/GenBank/DDBJ whole genome shotgun (WGS) entry which is preliminary data.</text>
</comment>
<evidence type="ECO:0000313" key="12">
    <source>
        <dbReference type="EMBL" id="KAK9089361.1"/>
    </source>
</evidence>
<keyword evidence="4 9" id="KW-0805">Transcription regulation</keyword>
<keyword evidence="7 8" id="KW-0539">Nucleus</keyword>
<dbReference type="GO" id="GO:0003677">
    <property type="term" value="F:DNA binding"/>
    <property type="evidence" value="ECO:0007669"/>
    <property type="project" value="UniProtKB-UniRule"/>
</dbReference>
<evidence type="ECO:0000256" key="3">
    <source>
        <dbReference type="ARBA" id="ARBA00022833"/>
    </source>
</evidence>
<evidence type="ECO:0000259" key="11">
    <source>
        <dbReference type="PROSITE" id="PS50884"/>
    </source>
</evidence>
<evidence type="ECO:0000256" key="9">
    <source>
        <dbReference type="RuleBase" id="RU369094"/>
    </source>
</evidence>
<dbReference type="AlphaFoldDB" id="A0AAP0E9Y8"/>
<sequence>MGLSSKQVSGGAGDGLDWIKNLMQGGAIEYLPNSKISNQARRQPPDRPRQLQEELHEERQQEQQKQINPLKCPRCDSTNTKFCYYNNYNKSQPRHFCKSCRRHWTKGGTLRNVPVGGGRKNKRLKTSTTNHTTTTTCAAINNINGSSSITSTTNENISVVVPQQHQALGLFGHDLIHHQSLLQPISVRPADYANGSIEENKSSFLGSMPSPDFLLNRPITSSTINPSSSPMSCFLSHGGLESMNYTFNYTGEAGTSEYPSLPSVSWPSPTATNLVDSSNYLSWEDLNSLIS</sequence>
<organism evidence="12 13">
    <name type="scientific">Stephania cephalantha</name>
    <dbReference type="NCBI Taxonomy" id="152367"/>
    <lineage>
        <taxon>Eukaryota</taxon>
        <taxon>Viridiplantae</taxon>
        <taxon>Streptophyta</taxon>
        <taxon>Embryophyta</taxon>
        <taxon>Tracheophyta</taxon>
        <taxon>Spermatophyta</taxon>
        <taxon>Magnoliopsida</taxon>
        <taxon>Ranunculales</taxon>
        <taxon>Menispermaceae</taxon>
        <taxon>Menispermoideae</taxon>
        <taxon>Cissampelideae</taxon>
        <taxon>Stephania</taxon>
    </lineage>
</organism>
<keyword evidence="3 9" id="KW-0862">Zinc</keyword>